<feature type="domain" description="AGC-kinase C-terminal" evidence="12">
    <location>
        <begin position="347"/>
        <end position="401"/>
    </location>
</feature>
<dbReference type="Proteomes" id="UP001211907">
    <property type="component" value="Unassembled WGS sequence"/>
</dbReference>
<comment type="caution">
    <text evidence="13">The sequence shown here is derived from an EMBL/GenBank/DDBJ whole genome shotgun (WGS) entry which is preliminary data.</text>
</comment>
<dbReference type="Pfam" id="PF00069">
    <property type="entry name" value="Pkinase"/>
    <property type="match status" value="2"/>
</dbReference>
<keyword evidence="2 10" id="KW-0723">Serine/threonine-protein kinase</keyword>
<evidence type="ECO:0000256" key="10">
    <source>
        <dbReference type="RuleBase" id="RU000304"/>
    </source>
</evidence>
<dbReference type="PROSITE" id="PS51285">
    <property type="entry name" value="AGC_KINASE_CTER"/>
    <property type="match status" value="1"/>
</dbReference>
<evidence type="ECO:0000256" key="8">
    <source>
        <dbReference type="ARBA" id="ARBA00047454"/>
    </source>
</evidence>
<dbReference type="InterPro" id="IPR000719">
    <property type="entry name" value="Prot_kinase_dom"/>
</dbReference>
<reference evidence="13" key="1">
    <citation type="submission" date="2020-05" db="EMBL/GenBank/DDBJ databases">
        <title>Phylogenomic resolution of chytrid fungi.</title>
        <authorList>
            <person name="Stajich J.E."/>
            <person name="Amses K."/>
            <person name="Simmons R."/>
            <person name="Seto K."/>
            <person name="Myers J."/>
            <person name="Bonds A."/>
            <person name="Quandt C.A."/>
            <person name="Barry K."/>
            <person name="Liu P."/>
            <person name="Grigoriev I."/>
            <person name="Longcore J.E."/>
            <person name="James T.Y."/>
        </authorList>
    </citation>
    <scope>NUCLEOTIDE SEQUENCE</scope>
    <source>
        <strain evidence="13">JEL0513</strain>
    </source>
</reference>
<dbReference type="Gene3D" id="3.30.200.20">
    <property type="entry name" value="Phosphorylase Kinase, domain 1"/>
    <property type="match status" value="1"/>
</dbReference>
<dbReference type="AlphaFoldDB" id="A0AAD5XHX7"/>
<dbReference type="PROSITE" id="PS00108">
    <property type="entry name" value="PROTEIN_KINASE_ST"/>
    <property type="match status" value="1"/>
</dbReference>
<dbReference type="InterPro" id="IPR000961">
    <property type="entry name" value="AGC-kinase_C"/>
</dbReference>
<evidence type="ECO:0000256" key="3">
    <source>
        <dbReference type="ARBA" id="ARBA00022679"/>
    </source>
</evidence>
<dbReference type="InterPro" id="IPR017441">
    <property type="entry name" value="Protein_kinase_ATP_BS"/>
</dbReference>
<evidence type="ECO:0000256" key="2">
    <source>
        <dbReference type="ARBA" id="ARBA00022527"/>
    </source>
</evidence>
<dbReference type="GO" id="GO:0005634">
    <property type="term" value="C:nucleus"/>
    <property type="evidence" value="ECO:0007669"/>
    <property type="project" value="TreeGrafter"/>
</dbReference>
<gene>
    <name evidence="13" type="primary">PKA1_3</name>
    <name evidence="13" type="ORF">HK100_011219</name>
</gene>
<dbReference type="InterPro" id="IPR008271">
    <property type="entry name" value="Ser/Thr_kinase_AS"/>
</dbReference>
<dbReference type="SUPFAM" id="SSF56112">
    <property type="entry name" value="Protein kinase-like (PK-like)"/>
    <property type="match status" value="1"/>
</dbReference>
<dbReference type="PANTHER" id="PTHR24353">
    <property type="entry name" value="CYCLIC NUCLEOTIDE-DEPENDENT PROTEIN KINASE"/>
    <property type="match status" value="1"/>
</dbReference>
<dbReference type="PROSITE" id="PS50011">
    <property type="entry name" value="PROTEIN_KINASE_DOM"/>
    <property type="match status" value="1"/>
</dbReference>
<feature type="binding site" evidence="9">
    <location>
        <position position="144"/>
    </location>
    <ligand>
        <name>ATP</name>
        <dbReference type="ChEBI" id="CHEBI:30616"/>
    </ligand>
</feature>
<evidence type="ECO:0000259" key="12">
    <source>
        <dbReference type="PROSITE" id="PS51285"/>
    </source>
</evidence>
<comment type="catalytic activity">
    <reaction evidence="8">
        <text>L-seryl-[protein] + ATP = O-phospho-L-seryl-[protein] + ADP + H(+)</text>
        <dbReference type="Rhea" id="RHEA:17989"/>
        <dbReference type="Rhea" id="RHEA-COMP:9863"/>
        <dbReference type="Rhea" id="RHEA-COMP:11604"/>
        <dbReference type="ChEBI" id="CHEBI:15378"/>
        <dbReference type="ChEBI" id="CHEBI:29999"/>
        <dbReference type="ChEBI" id="CHEBI:30616"/>
        <dbReference type="ChEBI" id="CHEBI:83421"/>
        <dbReference type="ChEBI" id="CHEBI:456216"/>
        <dbReference type="EC" id="2.7.11.11"/>
    </reaction>
</comment>
<comment type="catalytic activity">
    <reaction evidence="7">
        <text>L-threonyl-[protein] + ATP = O-phospho-L-threonyl-[protein] + ADP + H(+)</text>
        <dbReference type="Rhea" id="RHEA:46608"/>
        <dbReference type="Rhea" id="RHEA-COMP:11060"/>
        <dbReference type="Rhea" id="RHEA-COMP:11605"/>
        <dbReference type="ChEBI" id="CHEBI:15378"/>
        <dbReference type="ChEBI" id="CHEBI:30013"/>
        <dbReference type="ChEBI" id="CHEBI:30616"/>
        <dbReference type="ChEBI" id="CHEBI:61977"/>
        <dbReference type="ChEBI" id="CHEBI:456216"/>
        <dbReference type="EC" id="2.7.11.11"/>
    </reaction>
</comment>
<sequence>MAAANDEKMSFIKKVTVSGTLFKKSSVVMSSLAKQGSGGALQIQSNISDLETNGSTEIIQSDQSFRQPIQPDLSVSETFHHHHHHRIRPGLVVDVSAREIPNAHEETEKLAFADFTIGRTLGTGSFGRVHMVKLESTGKYYAMKVLKKSQIVKMRQIEHTINEKNILEKLNHRSLVFLLGTMQIYRFQNSVAKFYAAEVVLAFEYLHSYDIIYRDLKPENLLIDSQGHIKITDFGFAKHVPYVTYTLCGTPDYLAPEIIQSKGYGKAVDWWSLGVLIYEMLAGHPPFYDEDHFKLYEKILACKPRFASHFDPNAKDLIRRFVTPDLSKRYGNLRAGIADIKNHKWFLEIDWKVMENCAIPAPYLPPCKGEGDTSNFDQYPEDHEPYGVAGPNLYEDKFPGF</sequence>
<evidence type="ECO:0000313" key="14">
    <source>
        <dbReference type="Proteomes" id="UP001211907"/>
    </source>
</evidence>
<accession>A0AAD5XHX7</accession>
<evidence type="ECO:0000256" key="4">
    <source>
        <dbReference type="ARBA" id="ARBA00022741"/>
    </source>
</evidence>
<dbReference type="GO" id="GO:0005829">
    <property type="term" value="C:cytosol"/>
    <property type="evidence" value="ECO:0007669"/>
    <property type="project" value="TreeGrafter"/>
</dbReference>
<dbReference type="PANTHER" id="PTHR24353:SF153">
    <property type="entry name" value="CAMP-DEPENDENT PROTEIN KINASE CATALYTIC SUBUNIT 1"/>
    <property type="match status" value="1"/>
</dbReference>
<dbReference type="SMART" id="SM00133">
    <property type="entry name" value="S_TK_X"/>
    <property type="match status" value="1"/>
</dbReference>
<dbReference type="Gene3D" id="1.10.510.10">
    <property type="entry name" value="Transferase(Phosphotransferase) domain 1"/>
    <property type="match status" value="1"/>
</dbReference>
<evidence type="ECO:0000256" key="6">
    <source>
        <dbReference type="ARBA" id="ARBA00022840"/>
    </source>
</evidence>
<dbReference type="GO" id="GO:0005524">
    <property type="term" value="F:ATP binding"/>
    <property type="evidence" value="ECO:0007669"/>
    <property type="project" value="UniProtKB-UniRule"/>
</dbReference>
<evidence type="ECO:0000256" key="9">
    <source>
        <dbReference type="PROSITE-ProRule" id="PRU10141"/>
    </source>
</evidence>
<dbReference type="SMART" id="SM00220">
    <property type="entry name" value="S_TKc"/>
    <property type="match status" value="1"/>
</dbReference>
<name>A0AAD5XHX7_9FUNG</name>
<keyword evidence="4 9" id="KW-0547">Nucleotide-binding</keyword>
<dbReference type="FunFam" id="1.10.510.10:FF:000005">
    <property type="entry name" value="cAMP-dependent protein kinase catalytic subunit alpha"/>
    <property type="match status" value="1"/>
</dbReference>
<evidence type="ECO:0000259" key="11">
    <source>
        <dbReference type="PROSITE" id="PS50011"/>
    </source>
</evidence>
<keyword evidence="3" id="KW-0808">Transferase</keyword>
<evidence type="ECO:0000256" key="5">
    <source>
        <dbReference type="ARBA" id="ARBA00022777"/>
    </source>
</evidence>
<dbReference type="InterPro" id="IPR011009">
    <property type="entry name" value="Kinase-like_dom_sf"/>
</dbReference>
<dbReference type="PROSITE" id="PS00107">
    <property type="entry name" value="PROTEIN_KINASE_ATP"/>
    <property type="match status" value="1"/>
</dbReference>
<dbReference type="EC" id="2.7.11.11" evidence="1"/>
<evidence type="ECO:0000313" key="13">
    <source>
        <dbReference type="EMBL" id="KAJ3139736.1"/>
    </source>
</evidence>
<protein>
    <recommendedName>
        <fullName evidence="1">cAMP-dependent protein kinase</fullName>
        <ecNumber evidence="1">2.7.11.11</ecNumber>
    </recommendedName>
</protein>
<dbReference type="CDD" id="cd05580">
    <property type="entry name" value="STKc_PKA_like"/>
    <property type="match status" value="1"/>
</dbReference>
<dbReference type="EMBL" id="JADGJH010000067">
    <property type="protein sequence ID" value="KAJ3139736.1"/>
    <property type="molecule type" value="Genomic_DNA"/>
</dbReference>
<evidence type="ECO:0000256" key="1">
    <source>
        <dbReference type="ARBA" id="ARBA00012444"/>
    </source>
</evidence>
<keyword evidence="5 13" id="KW-0418">Kinase</keyword>
<keyword evidence="6 9" id="KW-0067">ATP-binding</keyword>
<proteinExistence type="inferred from homology"/>
<feature type="domain" description="Protein kinase" evidence="11">
    <location>
        <begin position="115"/>
        <end position="346"/>
    </location>
</feature>
<evidence type="ECO:0000256" key="7">
    <source>
        <dbReference type="ARBA" id="ARBA00047292"/>
    </source>
</evidence>
<dbReference type="GO" id="GO:0004691">
    <property type="term" value="F:cAMP-dependent protein kinase activity"/>
    <property type="evidence" value="ECO:0007669"/>
    <property type="project" value="UniProtKB-EC"/>
</dbReference>
<comment type="similarity">
    <text evidence="10">Belongs to the protein kinase superfamily.</text>
</comment>
<organism evidence="13 14">
    <name type="scientific">Physocladia obscura</name>
    <dbReference type="NCBI Taxonomy" id="109957"/>
    <lineage>
        <taxon>Eukaryota</taxon>
        <taxon>Fungi</taxon>
        <taxon>Fungi incertae sedis</taxon>
        <taxon>Chytridiomycota</taxon>
        <taxon>Chytridiomycota incertae sedis</taxon>
        <taxon>Chytridiomycetes</taxon>
        <taxon>Chytridiales</taxon>
        <taxon>Chytriomycetaceae</taxon>
        <taxon>Physocladia</taxon>
    </lineage>
</organism>
<dbReference type="GO" id="GO:0005952">
    <property type="term" value="C:cAMP-dependent protein kinase complex"/>
    <property type="evidence" value="ECO:0007669"/>
    <property type="project" value="TreeGrafter"/>
</dbReference>
<keyword evidence="14" id="KW-1185">Reference proteome</keyword>